<evidence type="ECO:0000256" key="8">
    <source>
        <dbReference type="ARBA" id="ARBA00024477"/>
    </source>
</evidence>
<dbReference type="GO" id="GO:0070626">
    <property type="term" value="F:(S)-2-(5-amino-1-(5-phospho-D-ribosyl)imidazole-4-carboxamido) succinate lyase (fumarate-forming) activity"/>
    <property type="evidence" value="ECO:0007669"/>
    <property type="project" value="TreeGrafter"/>
</dbReference>
<dbReference type="SUPFAM" id="SSF48557">
    <property type="entry name" value="L-aspartase-like"/>
    <property type="match status" value="1"/>
</dbReference>
<evidence type="ECO:0000256" key="1">
    <source>
        <dbReference type="ARBA" id="ARBA00004706"/>
    </source>
</evidence>
<dbReference type="EMBL" id="MELK01000035">
    <property type="protein sequence ID" value="OFW57255.1"/>
    <property type="molecule type" value="Genomic_DNA"/>
</dbReference>
<organism evidence="14 15">
    <name type="scientific">Candidatus Solincola sediminis</name>
    <dbReference type="NCBI Taxonomy" id="1797199"/>
    <lineage>
        <taxon>Bacteria</taxon>
        <taxon>Bacillati</taxon>
        <taxon>Actinomycetota</taxon>
        <taxon>Candidatus Geothermincolia</taxon>
        <taxon>Candidatus Geothermincolales</taxon>
        <taxon>Candidatus Geothermincolaceae</taxon>
        <taxon>Candidatus Solincola</taxon>
    </lineage>
</organism>
<dbReference type="NCBIfam" id="TIGR00928">
    <property type="entry name" value="purB"/>
    <property type="match status" value="1"/>
</dbReference>
<dbReference type="GO" id="GO:0044208">
    <property type="term" value="P:'de novo' AMP biosynthetic process"/>
    <property type="evidence" value="ECO:0007669"/>
    <property type="project" value="UniProtKB-UniPathway"/>
</dbReference>
<dbReference type="CDD" id="cd01360">
    <property type="entry name" value="Adenylsuccinate_lyase_1"/>
    <property type="match status" value="1"/>
</dbReference>
<dbReference type="Proteomes" id="UP000177876">
    <property type="component" value="Unassembled WGS sequence"/>
</dbReference>
<evidence type="ECO:0000256" key="5">
    <source>
        <dbReference type="ARBA" id="ARBA00017058"/>
    </source>
</evidence>
<evidence type="ECO:0000256" key="12">
    <source>
        <dbReference type="RuleBase" id="RU361172"/>
    </source>
</evidence>
<keyword evidence="7 12" id="KW-0456">Lyase</keyword>
<dbReference type="Gene3D" id="1.20.200.10">
    <property type="entry name" value="Fumarase/aspartase (Central domain)"/>
    <property type="match status" value="1"/>
</dbReference>
<evidence type="ECO:0000256" key="2">
    <source>
        <dbReference type="ARBA" id="ARBA00004734"/>
    </source>
</evidence>
<dbReference type="AlphaFoldDB" id="A0A1F2WK61"/>
<gene>
    <name evidence="14" type="ORF">A2Y75_07435</name>
</gene>
<dbReference type="UniPathway" id="UPA00074">
    <property type="reaction ID" value="UER00132"/>
</dbReference>
<dbReference type="UniPathway" id="UPA00075">
    <property type="reaction ID" value="UER00336"/>
</dbReference>
<dbReference type="PRINTS" id="PR00145">
    <property type="entry name" value="ARGSUCLYASE"/>
</dbReference>
<evidence type="ECO:0000313" key="14">
    <source>
        <dbReference type="EMBL" id="OFW57255.1"/>
    </source>
</evidence>
<dbReference type="Pfam" id="PF00206">
    <property type="entry name" value="Lyase_1"/>
    <property type="match status" value="1"/>
</dbReference>
<comment type="catalytic activity">
    <reaction evidence="10">
        <text>N(6)-(1,2-dicarboxyethyl)-AMP = fumarate + AMP</text>
        <dbReference type="Rhea" id="RHEA:16853"/>
        <dbReference type="ChEBI" id="CHEBI:29806"/>
        <dbReference type="ChEBI" id="CHEBI:57567"/>
        <dbReference type="ChEBI" id="CHEBI:456215"/>
        <dbReference type="EC" id="4.3.2.2"/>
    </reaction>
    <physiologicalReaction direction="left-to-right" evidence="10">
        <dbReference type="Rhea" id="RHEA:16854"/>
    </physiologicalReaction>
</comment>
<feature type="domain" description="Adenylosuccinate lyase C-terminal" evidence="13">
    <location>
        <begin position="349"/>
        <end position="429"/>
    </location>
</feature>
<keyword evidence="6 12" id="KW-0658">Purine biosynthesis</keyword>
<dbReference type="EC" id="4.3.2.2" evidence="4 11"/>
<dbReference type="GO" id="GO:0006189">
    <property type="term" value="P:'de novo' IMP biosynthetic process"/>
    <property type="evidence" value="ECO:0007669"/>
    <property type="project" value="UniProtKB-UniPathway"/>
</dbReference>
<evidence type="ECO:0000256" key="3">
    <source>
        <dbReference type="ARBA" id="ARBA00008273"/>
    </source>
</evidence>
<comment type="catalytic activity">
    <reaction evidence="8">
        <text>(2S)-2-[5-amino-1-(5-phospho-beta-D-ribosyl)imidazole-4-carboxamido]succinate = 5-amino-1-(5-phospho-beta-D-ribosyl)imidazole-4-carboxamide + fumarate</text>
        <dbReference type="Rhea" id="RHEA:23920"/>
        <dbReference type="ChEBI" id="CHEBI:29806"/>
        <dbReference type="ChEBI" id="CHEBI:58443"/>
        <dbReference type="ChEBI" id="CHEBI:58475"/>
        <dbReference type="EC" id="4.3.2.2"/>
    </reaction>
    <physiologicalReaction direction="left-to-right" evidence="8">
        <dbReference type="Rhea" id="RHEA:23921"/>
    </physiologicalReaction>
</comment>
<proteinExistence type="inferred from homology"/>
<dbReference type="Gene3D" id="1.10.40.30">
    <property type="entry name" value="Fumarase/aspartase (C-terminal domain)"/>
    <property type="match status" value="1"/>
</dbReference>
<dbReference type="FunFam" id="1.20.200.10:FF:000008">
    <property type="entry name" value="Adenylosuccinate lyase"/>
    <property type="match status" value="1"/>
</dbReference>
<evidence type="ECO:0000259" key="13">
    <source>
        <dbReference type="SMART" id="SM00998"/>
    </source>
</evidence>
<protein>
    <recommendedName>
        <fullName evidence="5 11">Adenylosuccinate lyase</fullName>
        <shortName evidence="12">ASL</shortName>
        <ecNumber evidence="4 11">4.3.2.2</ecNumber>
    </recommendedName>
    <alternativeName>
        <fullName evidence="9 12">Adenylosuccinase</fullName>
    </alternativeName>
</protein>
<dbReference type="InterPro" id="IPR024083">
    <property type="entry name" value="Fumarase/histidase_N"/>
</dbReference>
<dbReference type="GO" id="GO:0004018">
    <property type="term" value="F:N6-(1,2-dicarboxyethyl)AMP AMP-lyase (fumarate-forming) activity"/>
    <property type="evidence" value="ECO:0007669"/>
    <property type="project" value="UniProtKB-UniRule"/>
</dbReference>
<dbReference type="SMART" id="SM00998">
    <property type="entry name" value="ADSL_C"/>
    <property type="match status" value="1"/>
</dbReference>
<comment type="pathway">
    <text evidence="2 12">Purine metabolism; AMP biosynthesis via de novo pathway; AMP from IMP: step 2/2.</text>
</comment>
<comment type="similarity">
    <text evidence="3 12">Belongs to the lyase 1 family. Adenylosuccinate lyase subfamily.</text>
</comment>
<dbReference type="InterPro" id="IPR008948">
    <property type="entry name" value="L-Aspartase-like"/>
</dbReference>
<accession>A0A1F2WK61</accession>
<dbReference type="PANTHER" id="PTHR43172">
    <property type="entry name" value="ADENYLOSUCCINATE LYASE"/>
    <property type="match status" value="1"/>
</dbReference>
<dbReference type="InterPro" id="IPR019468">
    <property type="entry name" value="AdenyloSucc_lyase_C"/>
</dbReference>
<dbReference type="PROSITE" id="PS00163">
    <property type="entry name" value="FUMARATE_LYASES"/>
    <property type="match status" value="1"/>
</dbReference>
<dbReference type="Gene3D" id="1.10.275.10">
    <property type="entry name" value="Fumarase/aspartase (N-terminal domain)"/>
    <property type="match status" value="1"/>
</dbReference>
<comment type="pathway">
    <text evidence="1 12">Purine metabolism; IMP biosynthesis via de novo pathway; 5-amino-1-(5-phospho-D-ribosyl)imidazole-4-carboxamide from 5-amino-1-(5-phospho-D-ribosyl)imidazole-4-carboxylate: step 2/2.</text>
</comment>
<evidence type="ECO:0000313" key="15">
    <source>
        <dbReference type="Proteomes" id="UP000177876"/>
    </source>
</evidence>
<comment type="caution">
    <text evidence="14">The sequence shown here is derived from an EMBL/GenBank/DDBJ whole genome shotgun (WGS) entry which is preliminary data.</text>
</comment>
<evidence type="ECO:0000256" key="6">
    <source>
        <dbReference type="ARBA" id="ARBA00022755"/>
    </source>
</evidence>
<reference evidence="14 15" key="1">
    <citation type="journal article" date="2016" name="Nat. Commun.">
        <title>Thousands of microbial genomes shed light on interconnected biogeochemical processes in an aquifer system.</title>
        <authorList>
            <person name="Anantharaman K."/>
            <person name="Brown C.T."/>
            <person name="Hug L.A."/>
            <person name="Sharon I."/>
            <person name="Castelle C.J."/>
            <person name="Probst A.J."/>
            <person name="Thomas B.C."/>
            <person name="Singh A."/>
            <person name="Wilkins M.J."/>
            <person name="Karaoz U."/>
            <person name="Brodie E.L."/>
            <person name="Williams K.H."/>
            <person name="Hubbard S.S."/>
            <person name="Banfield J.F."/>
        </authorList>
    </citation>
    <scope>NUCLEOTIDE SEQUENCE [LARGE SCALE GENOMIC DNA]</scope>
</reference>
<name>A0A1F2WK61_9ACTN</name>
<dbReference type="InterPro" id="IPR004769">
    <property type="entry name" value="Pur_lyase"/>
</dbReference>
<dbReference type="FunFam" id="1.10.40.30:FF:000007">
    <property type="entry name" value="Adenylosuccinate lyase"/>
    <property type="match status" value="1"/>
</dbReference>
<dbReference type="Pfam" id="PF10397">
    <property type="entry name" value="ADSL_C"/>
    <property type="match status" value="1"/>
</dbReference>
<dbReference type="GO" id="GO:0005829">
    <property type="term" value="C:cytosol"/>
    <property type="evidence" value="ECO:0007669"/>
    <property type="project" value="TreeGrafter"/>
</dbReference>
<dbReference type="STRING" id="1797197.A2Y75_07435"/>
<dbReference type="InterPro" id="IPR000362">
    <property type="entry name" value="Fumarate_lyase_fam"/>
</dbReference>
<dbReference type="PRINTS" id="PR00149">
    <property type="entry name" value="FUMRATELYASE"/>
</dbReference>
<evidence type="ECO:0000256" key="4">
    <source>
        <dbReference type="ARBA" id="ARBA00012339"/>
    </source>
</evidence>
<sequence length="433" mass="48734">MISRYTLPEMGAVWGERNKFQKWLDIEILAVEARAEAGEVPRDVLEEIKRKAAFEPDRVLELEETTHHDVIAFLTNVAENVGDASRFIHYGMTSSDILDTGLALQMRDAMDILIAKARQLGGLLKQKALDYRDLPMIGRTHGVHAEPIVFGQKLALWAFETGRNLDRLKRAREMVNYGKISGAVGTYAHLDPEVEKYVCEKLGLHPAEVSTQVLQRDRHAEYLSAIAITGSSLDKFALEIRGLQRTEVLEAEEPFARGQKGSSAMPHKRNPVICERVSGLARVLRGNAMAALEDVALWHERDISHSSVERVIIPDSTILLDYMLVKITSVLQDLQVHPENMKRNLELTHGLIHSECVLLALVESGLSREKAYSIVQRNAMESWSSGLDFKVLLKEDSEVTSRLSDENLDGCFSLERQLRNTGKIFERLQGLEF</sequence>
<dbReference type="PANTHER" id="PTHR43172:SF1">
    <property type="entry name" value="ADENYLOSUCCINATE LYASE"/>
    <property type="match status" value="1"/>
</dbReference>
<evidence type="ECO:0000256" key="7">
    <source>
        <dbReference type="ARBA" id="ARBA00023239"/>
    </source>
</evidence>
<evidence type="ECO:0000256" key="10">
    <source>
        <dbReference type="ARBA" id="ARBA00049115"/>
    </source>
</evidence>
<evidence type="ECO:0000256" key="9">
    <source>
        <dbReference type="ARBA" id="ARBA00030717"/>
    </source>
</evidence>
<dbReference type="InterPro" id="IPR020557">
    <property type="entry name" value="Fumarate_lyase_CS"/>
</dbReference>
<evidence type="ECO:0000256" key="11">
    <source>
        <dbReference type="NCBIfam" id="TIGR00928"/>
    </source>
</evidence>
<dbReference type="InterPro" id="IPR022761">
    <property type="entry name" value="Fumarate_lyase_N"/>
</dbReference>